<dbReference type="Proteomes" id="UP000238762">
    <property type="component" value="Unassembled WGS sequence"/>
</dbReference>
<evidence type="ECO:0000313" key="3">
    <source>
        <dbReference type="Proteomes" id="UP000238762"/>
    </source>
</evidence>
<name>A0A2T1C1M3_9CYAN</name>
<feature type="chain" id="PRO_5015749711" description="Ig-like domain-containing protein" evidence="1">
    <location>
        <begin position="35"/>
        <end position="168"/>
    </location>
</feature>
<reference evidence="2 3" key="2">
    <citation type="submission" date="2018-03" db="EMBL/GenBank/DDBJ databases">
        <title>The ancient ancestry and fast evolution of plastids.</title>
        <authorList>
            <person name="Moore K.R."/>
            <person name="Magnabosco C."/>
            <person name="Momper L."/>
            <person name="Gold D.A."/>
            <person name="Bosak T."/>
            <person name="Fournier G.P."/>
        </authorList>
    </citation>
    <scope>NUCLEOTIDE SEQUENCE [LARGE SCALE GENOMIC DNA]</scope>
    <source>
        <strain evidence="2 3">CCAP 1448/3</strain>
    </source>
</reference>
<dbReference type="RefSeq" id="WP_106289365.1">
    <property type="nucleotide sequence ID" value="NZ_CAWNTC010000092.1"/>
</dbReference>
<organism evidence="2 3">
    <name type="scientific">Merismopedia glauca CCAP 1448/3</name>
    <dbReference type="NCBI Taxonomy" id="1296344"/>
    <lineage>
        <taxon>Bacteria</taxon>
        <taxon>Bacillati</taxon>
        <taxon>Cyanobacteriota</taxon>
        <taxon>Cyanophyceae</taxon>
        <taxon>Synechococcales</taxon>
        <taxon>Merismopediaceae</taxon>
        <taxon>Merismopedia</taxon>
    </lineage>
</organism>
<reference evidence="2 3" key="1">
    <citation type="submission" date="2018-02" db="EMBL/GenBank/DDBJ databases">
        <authorList>
            <person name="Cohen D.B."/>
            <person name="Kent A.D."/>
        </authorList>
    </citation>
    <scope>NUCLEOTIDE SEQUENCE [LARGE SCALE GENOMIC DNA]</scope>
    <source>
        <strain evidence="2 3">CCAP 1448/3</strain>
    </source>
</reference>
<proteinExistence type="predicted"/>
<evidence type="ECO:0008006" key="4">
    <source>
        <dbReference type="Google" id="ProtNLM"/>
    </source>
</evidence>
<gene>
    <name evidence="2" type="ORF">C7B64_14445</name>
</gene>
<keyword evidence="3" id="KW-1185">Reference proteome</keyword>
<accession>A0A2T1C1M3</accession>
<evidence type="ECO:0000256" key="1">
    <source>
        <dbReference type="SAM" id="SignalP"/>
    </source>
</evidence>
<comment type="caution">
    <text evidence="2">The sequence shown here is derived from an EMBL/GenBank/DDBJ whole genome shotgun (WGS) entry which is preliminary data.</text>
</comment>
<feature type="signal peptide" evidence="1">
    <location>
        <begin position="1"/>
        <end position="34"/>
    </location>
</feature>
<keyword evidence="1" id="KW-0732">Signal</keyword>
<dbReference type="EMBL" id="PVWJ01000070">
    <property type="protein sequence ID" value="PSB02176.1"/>
    <property type="molecule type" value="Genomic_DNA"/>
</dbReference>
<evidence type="ECO:0000313" key="2">
    <source>
        <dbReference type="EMBL" id="PSB02176.1"/>
    </source>
</evidence>
<protein>
    <recommendedName>
        <fullName evidence="4">Ig-like domain-containing protein</fullName>
    </recommendedName>
</protein>
<sequence>METTKTDFYFNTFNKLVLAGAIASLLGTSLPAMAQIKPNTNVSPNINVNQVTPIGTSVKITSAKLVNPVSCHPAGEANCVEVKWNAIDGNFGKISKFTVALEVTQANGQKVTQFKEVSANVRQILISTPRFTSQQDAVTFKVTVNAIGTSSLQPTQKPHVIASDTAQG</sequence>
<dbReference type="AlphaFoldDB" id="A0A2T1C1M3"/>